<dbReference type="EMBL" id="BORT01000029">
    <property type="protein sequence ID" value="GIO50155.1"/>
    <property type="molecule type" value="Genomic_DNA"/>
</dbReference>
<accession>A0A920CTA6</accession>
<dbReference type="CDD" id="cd00077">
    <property type="entry name" value="HDc"/>
    <property type="match status" value="1"/>
</dbReference>
<evidence type="ECO:0000313" key="3">
    <source>
        <dbReference type="Proteomes" id="UP000682811"/>
    </source>
</evidence>
<organism evidence="2 3">
    <name type="scientific">Paenibacillus azoreducens</name>
    <dbReference type="NCBI Taxonomy" id="116718"/>
    <lineage>
        <taxon>Bacteria</taxon>
        <taxon>Bacillati</taxon>
        <taxon>Bacillota</taxon>
        <taxon>Bacilli</taxon>
        <taxon>Bacillales</taxon>
        <taxon>Paenibacillaceae</taxon>
        <taxon>Paenibacillus</taxon>
    </lineage>
</organism>
<dbReference type="PROSITE" id="PS51832">
    <property type="entry name" value="HD_GYP"/>
    <property type="match status" value="1"/>
</dbReference>
<name>A0A920CTA6_9BACL</name>
<gene>
    <name evidence="2" type="ORF">J34TS1_49200</name>
</gene>
<reference evidence="2 3" key="1">
    <citation type="submission" date="2021-03" db="EMBL/GenBank/DDBJ databases">
        <title>Antimicrobial resistance genes in bacteria isolated from Japanese honey, and their potential for conferring macrolide and lincosamide resistance in the American foulbrood pathogen Paenibacillus larvae.</title>
        <authorList>
            <person name="Okamoto M."/>
            <person name="Kumagai M."/>
            <person name="Kanamori H."/>
            <person name="Takamatsu D."/>
        </authorList>
    </citation>
    <scope>NUCLEOTIDE SEQUENCE [LARGE SCALE GENOMIC DNA]</scope>
    <source>
        <strain evidence="2 3">J34TS1</strain>
    </source>
</reference>
<dbReference type="Gene3D" id="1.10.3210.10">
    <property type="entry name" value="Hypothetical protein af1432"/>
    <property type="match status" value="1"/>
</dbReference>
<dbReference type="PANTHER" id="PTHR43155">
    <property type="entry name" value="CYCLIC DI-GMP PHOSPHODIESTERASE PA4108-RELATED"/>
    <property type="match status" value="1"/>
</dbReference>
<protein>
    <recommendedName>
        <fullName evidence="1">HD-GYP domain-containing protein</fullName>
    </recommendedName>
</protein>
<sequence>MELSEGIIVMASISIVELKPGVKLSKEVYTPLGGMLFRKGTVLLPRELDILRAFMVQYVEVDTGEVESKRTAKPAVDKSSLSEQSLSDEAGANKYSTFHEEYDKLISFVKSAYQSALAAELPIYELRNQLEATIGQIKDYNPLTFAPRSMNKYDYIYHNSVLCALSSYLLAKWSGLQQKDWMQAAFAGLFHDIGNIKIDSAILYKPTSLSAAEIEEIRKHTAYGYQILKNVRAVNEGVRLAALQHHEKVDGSGYPLRLDGSKIHIYAKIVGITDIFHAMTLNRVYQKAQSPYLVLEQIHTEAFGKLDPTLVRIFIQKATAIHHGTMVRLSNGQVGEIVFTDSNHPTRPLVSVGGEIVNLTQQRQLHIEEVLSSN</sequence>
<proteinExistence type="predicted"/>
<dbReference type="InterPro" id="IPR003607">
    <property type="entry name" value="HD/PDEase_dom"/>
</dbReference>
<evidence type="ECO:0000259" key="1">
    <source>
        <dbReference type="PROSITE" id="PS51832"/>
    </source>
</evidence>
<dbReference type="AlphaFoldDB" id="A0A920CTA6"/>
<keyword evidence="3" id="KW-1185">Reference proteome</keyword>
<dbReference type="Pfam" id="PF13487">
    <property type="entry name" value="HD_5"/>
    <property type="match status" value="1"/>
</dbReference>
<dbReference type="SMART" id="SM00471">
    <property type="entry name" value="HDc"/>
    <property type="match status" value="1"/>
</dbReference>
<feature type="domain" description="HD-GYP" evidence="1">
    <location>
        <begin position="134"/>
        <end position="330"/>
    </location>
</feature>
<dbReference type="PANTHER" id="PTHR43155:SF2">
    <property type="entry name" value="CYCLIC DI-GMP PHOSPHODIESTERASE PA4108"/>
    <property type="match status" value="1"/>
</dbReference>
<dbReference type="SUPFAM" id="SSF109604">
    <property type="entry name" value="HD-domain/PDEase-like"/>
    <property type="match status" value="1"/>
</dbReference>
<evidence type="ECO:0000313" key="2">
    <source>
        <dbReference type="EMBL" id="GIO50155.1"/>
    </source>
</evidence>
<dbReference type="Proteomes" id="UP000682811">
    <property type="component" value="Unassembled WGS sequence"/>
</dbReference>
<comment type="caution">
    <text evidence="2">The sequence shown here is derived from an EMBL/GenBank/DDBJ whole genome shotgun (WGS) entry which is preliminary data.</text>
</comment>
<dbReference type="InterPro" id="IPR037522">
    <property type="entry name" value="HD_GYP_dom"/>
</dbReference>